<dbReference type="RefSeq" id="WP_042243897.1">
    <property type="nucleotide sequence ID" value="NZ_BBNR01000009.1"/>
</dbReference>
<feature type="coiled-coil region" evidence="1">
    <location>
        <begin position="411"/>
        <end position="440"/>
    </location>
</feature>
<gene>
    <name evidence="3" type="ORF">JCM19301_2697</name>
    <name evidence="4" type="ORF">JCM19538_809</name>
</gene>
<evidence type="ECO:0000313" key="3">
    <source>
        <dbReference type="EMBL" id="GAL67345.1"/>
    </source>
</evidence>
<dbReference type="InterPro" id="IPR016032">
    <property type="entry name" value="Sig_transdc_resp-reg_C-effctor"/>
</dbReference>
<reference evidence="6" key="1">
    <citation type="journal article" date="2014" name="Genome Announc.">
        <title>Draft Genome Sequence of Marine Flavobacterium Jejuia pallidilutea Strain 11shimoA1 and Pigmentation Mutants.</title>
        <authorList>
            <person name="Takatani N."/>
            <person name="Nakanishi M."/>
            <person name="Meirelles P."/>
            <person name="Mino S."/>
            <person name="Suda W."/>
            <person name="Oshima K."/>
            <person name="Hattori M."/>
            <person name="Ohkuma M."/>
            <person name="Hosokawa M."/>
            <person name="Miyashita K."/>
            <person name="Thompson F.L."/>
            <person name="Niwa A."/>
            <person name="Sawabe T."/>
            <person name="Sawabe T."/>
        </authorList>
    </citation>
    <scope>NUCLEOTIDE SEQUENCE [LARGE SCALE GENOMIC DNA]</scope>
    <source>
        <strain evidence="6">JCM 19538</strain>
    </source>
</reference>
<evidence type="ECO:0000313" key="5">
    <source>
        <dbReference type="Proteomes" id="UP000029641"/>
    </source>
</evidence>
<proteinExistence type="predicted"/>
<keyword evidence="2" id="KW-0812">Transmembrane</keyword>
<dbReference type="SUPFAM" id="SSF46894">
    <property type="entry name" value="C-terminal effector domain of the bipartite response regulators"/>
    <property type="match status" value="1"/>
</dbReference>
<dbReference type="GO" id="GO:0006355">
    <property type="term" value="P:regulation of DNA-templated transcription"/>
    <property type="evidence" value="ECO:0007669"/>
    <property type="project" value="InterPro"/>
</dbReference>
<dbReference type="GO" id="GO:0003677">
    <property type="term" value="F:DNA binding"/>
    <property type="evidence" value="ECO:0007669"/>
    <property type="project" value="InterPro"/>
</dbReference>
<protein>
    <submittedName>
        <fullName evidence="3">Uncharacterized protein</fullName>
    </submittedName>
</protein>
<dbReference type="InterPro" id="IPR019734">
    <property type="entry name" value="TPR_rpt"/>
</dbReference>
<dbReference type="SUPFAM" id="SSF48452">
    <property type="entry name" value="TPR-like"/>
    <property type="match status" value="2"/>
</dbReference>
<dbReference type="Gene3D" id="1.25.40.10">
    <property type="entry name" value="Tetratricopeptide repeat domain"/>
    <property type="match status" value="2"/>
</dbReference>
<dbReference type="SMART" id="SM00028">
    <property type="entry name" value="TPR"/>
    <property type="match status" value="5"/>
</dbReference>
<accession>A0A090VRH6</accession>
<evidence type="ECO:0000313" key="4">
    <source>
        <dbReference type="EMBL" id="GAL90068.1"/>
    </source>
</evidence>
<keyword evidence="2" id="KW-0472">Membrane</keyword>
<sequence length="632" mass="72971">MKKLTIISIAVFIITPYLCFSQNTKLIDSLKTELANRKVDDTIKVMILTRLHEKLMFSKPKEAKQYAEQELAISKKINYTKGIAVGNMHIADYYANRVENDSALYYYEIAKNYFTKANSTRGIIFVNHSLSSIESTNGNLDKAISITKDNIELIKTHEKEGDAKTKFIGAQYNSLANIYIEKANFKTALIYALKALKCFEDINHESRKADALKQIGDIESGLENHKSSIAYFKEALEIYERFEETFYMAYTYNSLGISYQNLNDFESAEKFYNLAVLNAEKVQDKLGLSNALHNLGEIKRLQNKLSEAKFPLLRAKQLAEQENLKLGLVNVLNSLSKIDFQNKNYTSALNKNDKAINVSKSLGAMSHLADLYKYRSSILEGLNKKNDALEFLKLYQNINDSLFTTKKSQQIAELKAIYDSEKKEAEIALQKEEIKTLNKDIEISNLRKGLYAGGMFTCIAVSVLLYFGFKQRMKKNKIEREKQEAIYKQEIEFKKKELATQTLHLVQKNTFIQELKDNLEKIKQSPELFKVEFRRIVMLLKKESAEDKDWEVFKSYFSEVHNNFDHKIKEIYPEATEKEMRLASFLRMNLSTKEIASMMNVLPESVLKGKYRLKKKLELDKNTDLNQFLSNL</sequence>
<dbReference type="Pfam" id="PF13424">
    <property type="entry name" value="TPR_12"/>
    <property type="match status" value="2"/>
</dbReference>
<dbReference type="Proteomes" id="UP000030184">
    <property type="component" value="Unassembled WGS sequence"/>
</dbReference>
<comment type="caution">
    <text evidence="3">The sequence shown here is derived from an EMBL/GenBank/DDBJ whole genome shotgun (WGS) entry which is preliminary data.</text>
</comment>
<dbReference type="eggNOG" id="COG0457">
    <property type="taxonomic scope" value="Bacteria"/>
</dbReference>
<dbReference type="Proteomes" id="UP000029641">
    <property type="component" value="Unassembled WGS sequence"/>
</dbReference>
<dbReference type="InterPro" id="IPR011990">
    <property type="entry name" value="TPR-like_helical_dom_sf"/>
</dbReference>
<evidence type="ECO:0000256" key="1">
    <source>
        <dbReference type="SAM" id="Coils"/>
    </source>
</evidence>
<dbReference type="AlphaFoldDB" id="A0A090VRH6"/>
<keyword evidence="6" id="KW-1185">Reference proteome</keyword>
<keyword evidence="1" id="KW-0175">Coiled coil</keyword>
<dbReference type="OrthoDB" id="1090267at2"/>
<dbReference type="EMBL" id="BBNR01000009">
    <property type="protein sequence ID" value="GAL67345.1"/>
    <property type="molecule type" value="Genomic_DNA"/>
</dbReference>
<dbReference type="EMBL" id="BBNY01000068">
    <property type="protein sequence ID" value="GAL90068.1"/>
    <property type="molecule type" value="Genomic_DNA"/>
</dbReference>
<keyword evidence="2" id="KW-1133">Transmembrane helix</keyword>
<evidence type="ECO:0000256" key="2">
    <source>
        <dbReference type="SAM" id="Phobius"/>
    </source>
</evidence>
<organism evidence="3 5">
    <name type="scientific">Jejuia pallidilutea</name>
    <dbReference type="NCBI Taxonomy" id="504487"/>
    <lineage>
        <taxon>Bacteria</taxon>
        <taxon>Pseudomonadati</taxon>
        <taxon>Bacteroidota</taxon>
        <taxon>Flavobacteriia</taxon>
        <taxon>Flavobacteriales</taxon>
        <taxon>Flavobacteriaceae</taxon>
        <taxon>Jejuia</taxon>
    </lineage>
</organism>
<name>A0A090VRH6_9FLAO</name>
<dbReference type="PANTHER" id="PTHR10098:SF108">
    <property type="entry name" value="TETRATRICOPEPTIDE REPEAT PROTEIN 28"/>
    <property type="match status" value="1"/>
</dbReference>
<evidence type="ECO:0000313" key="6">
    <source>
        <dbReference type="Proteomes" id="UP000030184"/>
    </source>
</evidence>
<feature type="transmembrane region" description="Helical" evidence="2">
    <location>
        <begin position="449"/>
        <end position="469"/>
    </location>
</feature>
<dbReference type="PANTHER" id="PTHR10098">
    <property type="entry name" value="RAPSYN-RELATED"/>
    <property type="match status" value="1"/>
</dbReference>
<dbReference type="STRING" id="504487.JCM19538_809"/>